<reference evidence="2 3" key="1">
    <citation type="submission" date="2018-02" db="EMBL/GenBank/DDBJ databases">
        <title>Genomic Encyclopedia of Archaeal and Bacterial Type Strains, Phase II (KMG-II): from individual species to whole genera.</title>
        <authorList>
            <person name="Goeker M."/>
        </authorList>
    </citation>
    <scope>NUCLEOTIDE SEQUENCE [LARGE SCALE GENOMIC DNA]</scope>
    <source>
        <strain evidence="2 3">DSM 18921</strain>
    </source>
</reference>
<keyword evidence="3" id="KW-1185">Reference proteome</keyword>
<evidence type="ECO:0000313" key="2">
    <source>
        <dbReference type="EMBL" id="PQV53672.1"/>
    </source>
</evidence>
<proteinExistence type="predicted"/>
<dbReference type="Proteomes" id="UP000238338">
    <property type="component" value="Unassembled WGS sequence"/>
</dbReference>
<organism evidence="2 3">
    <name type="scientific">Albidovulum denitrificans</name>
    <dbReference type="NCBI Taxonomy" id="404881"/>
    <lineage>
        <taxon>Bacteria</taxon>
        <taxon>Pseudomonadati</taxon>
        <taxon>Pseudomonadota</taxon>
        <taxon>Alphaproteobacteria</taxon>
        <taxon>Rhodobacterales</taxon>
        <taxon>Paracoccaceae</taxon>
        <taxon>Albidovulum</taxon>
    </lineage>
</organism>
<accession>A0A2S8RYQ6</accession>
<keyword evidence="1" id="KW-0812">Transmembrane</keyword>
<evidence type="ECO:0000313" key="3">
    <source>
        <dbReference type="Proteomes" id="UP000238338"/>
    </source>
</evidence>
<feature type="transmembrane region" description="Helical" evidence="1">
    <location>
        <begin position="37"/>
        <end position="55"/>
    </location>
</feature>
<comment type="caution">
    <text evidence="2">The sequence shown here is derived from an EMBL/GenBank/DDBJ whole genome shotgun (WGS) entry which is preliminary data.</text>
</comment>
<dbReference type="RefSeq" id="WP_105516399.1">
    <property type="nucleotide sequence ID" value="NZ_PVEP01000013.1"/>
</dbReference>
<keyword evidence="1" id="KW-0472">Membrane</keyword>
<keyword evidence="1" id="KW-1133">Transmembrane helix</keyword>
<dbReference type="OrthoDB" id="7851333at2"/>
<evidence type="ECO:0000256" key="1">
    <source>
        <dbReference type="SAM" id="Phobius"/>
    </source>
</evidence>
<protein>
    <submittedName>
        <fullName evidence="2">Uncharacterized protein</fullName>
    </submittedName>
</protein>
<sequence length="170" mass="18343">MSFIRPKARREIERWSEVAAAVGAALVGTLLMRMGGFLFLPVGALLTLLSLGWLLNALRRLSFQRPVAAPGVVEVIEGQVGYFGPTFGGFVALDDVTELRLTDFHGARQWRLRTRSAEVLLIPIDATGAEKLFDAFATLPGIDMAALSAALNRGASTLPLWTRAAPRLPG</sequence>
<dbReference type="EMBL" id="PVEP01000013">
    <property type="protein sequence ID" value="PQV53672.1"/>
    <property type="molecule type" value="Genomic_DNA"/>
</dbReference>
<dbReference type="AlphaFoldDB" id="A0A2S8RYQ6"/>
<name>A0A2S8RYQ6_9RHOB</name>
<gene>
    <name evidence="2" type="ORF">LX70_03857</name>
</gene>